<dbReference type="InterPro" id="IPR006655">
    <property type="entry name" value="Mopterin_OxRdtase_prok_CS"/>
</dbReference>
<sequence length="984" mass="105859">MTTAPTADPHPHPLPAGEGARQTRSTCPYCGVGCGVIIESQGDEITGVRGDPQHPANFGRLCTKGSTLALTASASVTRQTRLLQPMRREHRHEEPKAVSWDQALGFASESFAQIIREHGPDAVGFYISGQLLTEDYYVFNKLAKGLIGTNNVDTNSRLCMSSAVAGYKQTLGADAPPACYDDVSHAQCIFIVGSNTAYAHPILFRRIEDAKAANPALKIIFCDPRRTDTAEIADLYLGIQPGTDVSLFNGMLHIMLWEGWTDAAYIAAHTTGFDALKATVRDYTPDLVAETCGIKKEDLLAAAKLFATSAATLSLYCQGLNQSSSGTAKNAALINLHLATGQIGKPGAGPFSLTGQPNAMGGREVGGLANLLSAHRDLANPGHRAEVAALWGIPSVPETPGKSAVEMFQAAADGEIKALWIACTNPAQSMPDQATVRRAMERAELVIVQEAFATTSSCDYADILLPATTWGEKMGTVTNSERRISRVRSAVPAPGETRHDWAIAVDFAQRLEKLLPGRTASGTSLFPYPPDDEAAGIEAIWNEHRESTRGRDLDITGMSYAMLDAAPQQWPLKTGETTGKARLYEDGIFPTADGKARFVNTAYKPVAEPRESRYPFSMTTGRLRDQWHGMSRTGTLGRLFGHVAEPAVQMNAQDMARRLLKDGDLVHVTSRRGSIVVPLQASPEVAVSQAFIAMHWGEEYLSGQSTNGDTLAGVNALTTSAYCPSSKQPELKHAAVKILKAEMPWTLLAMAWLPEGDVLTAREQLKPLMAQFPFTSCVPFSNNTPLADRGRERTGVLFRAASHEAPPDETLATLERILGLDSSYVLRYADRKKGQRRTMRLVRSESEAQLAGFVLAGDTSAQAWIKTLLQDELPAQAYSRLLLLPGAKPPVAVQSRGKPVCTCFNVSDIAIDEHLSLLAAGGGDAGHLGTDEERLASLQDTLKCGTNCGSCVPELKRLVHSARNAPPASGAAPQRPIIPIKQLA</sequence>
<dbReference type="InterPro" id="IPR006656">
    <property type="entry name" value="Mopterin_OxRdtase"/>
</dbReference>
<evidence type="ECO:0000256" key="1">
    <source>
        <dbReference type="ARBA" id="ARBA00001942"/>
    </source>
</evidence>
<dbReference type="Gene3D" id="3.40.228.10">
    <property type="entry name" value="Dimethylsulfoxide Reductase, domain 2"/>
    <property type="match status" value="1"/>
</dbReference>
<evidence type="ECO:0000256" key="4">
    <source>
        <dbReference type="ARBA" id="ARBA00022485"/>
    </source>
</evidence>
<dbReference type="PROSITE" id="PS00490">
    <property type="entry name" value="MOLYBDOPTERIN_PROK_2"/>
    <property type="match status" value="1"/>
</dbReference>
<dbReference type="InterPro" id="IPR009010">
    <property type="entry name" value="Asp_de-COase-like_dom_sf"/>
</dbReference>
<evidence type="ECO:0000256" key="5">
    <source>
        <dbReference type="ARBA" id="ARBA00022505"/>
    </source>
</evidence>
<comment type="cofactor">
    <cofactor evidence="2">
        <name>[4Fe-4S] cluster</name>
        <dbReference type="ChEBI" id="CHEBI:49883"/>
    </cofactor>
</comment>
<evidence type="ECO:0000256" key="6">
    <source>
        <dbReference type="ARBA" id="ARBA00022723"/>
    </source>
</evidence>
<dbReference type="InterPro" id="IPR041957">
    <property type="entry name" value="CT_Nitrate-R-NapA-like"/>
</dbReference>
<evidence type="ECO:0000256" key="7">
    <source>
        <dbReference type="ARBA" id="ARBA00023002"/>
    </source>
</evidence>
<dbReference type="Gene3D" id="1.10.10.1100">
    <property type="entry name" value="BFD-like [2Fe-2S]-binding domain"/>
    <property type="match status" value="1"/>
</dbReference>
<dbReference type="RefSeq" id="WP_371439879.1">
    <property type="nucleotide sequence ID" value="NZ_JBHSRS010000084.1"/>
</dbReference>
<comment type="cofactor">
    <cofactor evidence="1">
        <name>Mo-bis(molybdopterin guanine dinucleotide)</name>
        <dbReference type="ChEBI" id="CHEBI:60539"/>
    </cofactor>
</comment>
<dbReference type="InterPro" id="IPR006657">
    <property type="entry name" value="MoPterin_dinucl-bd_dom"/>
</dbReference>
<proteinExistence type="inferred from homology"/>
<dbReference type="Pfam" id="PF01568">
    <property type="entry name" value="Molydop_binding"/>
    <property type="match status" value="1"/>
</dbReference>
<evidence type="ECO:0000313" key="13">
    <source>
        <dbReference type="EMBL" id="MFC6284119.1"/>
    </source>
</evidence>
<dbReference type="InterPro" id="IPR041854">
    <property type="entry name" value="BFD-like_2Fe2S-bd_dom_sf"/>
</dbReference>
<feature type="region of interest" description="Disordered" evidence="11">
    <location>
        <begin position="1"/>
        <end position="23"/>
    </location>
</feature>
<feature type="domain" description="4Fe-4S Mo/W bis-MGD-type" evidence="12">
    <location>
        <begin position="20"/>
        <end position="76"/>
    </location>
</feature>
<dbReference type="InterPro" id="IPR050123">
    <property type="entry name" value="Prok_molybdopt-oxidoreductase"/>
</dbReference>
<dbReference type="Proteomes" id="UP001596270">
    <property type="component" value="Unassembled WGS sequence"/>
</dbReference>
<dbReference type="PANTHER" id="PTHR43105:SF9">
    <property type="entry name" value="NADPH-FE(3+) OXIDOREDUCTASE SUBUNIT ALPHA"/>
    <property type="match status" value="1"/>
</dbReference>
<evidence type="ECO:0000259" key="12">
    <source>
        <dbReference type="PROSITE" id="PS51669"/>
    </source>
</evidence>
<keyword evidence="8" id="KW-0408">Iron</keyword>
<accession>A0ABW1U371</accession>
<name>A0ABW1U371_9BURK</name>
<comment type="caution">
    <text evidence="13">The sequence shown here is derived from an EMBL/GenBank/DDBJ whole genome shotgun (WGS) entry which is preliminary data.</text>
</comment>
<evidence type="ECO:0000313" key="14">
    <source>
        <dbReference type="Proteomes" id="UP001596270"/>
    </source>
</evidence>
<keyword evidence="10" id="KW-0534">Nitrate assimilation</keyword>
<keyword evidence="6" id="KW-0479">Metal-binding</keyword>
<dbReference type="SUPFAM" id="SSF50692">
    <property type="entry name" value="ADC-like"/>
    <property type="match status" value="1"/>
</dbReference>
<dbReference type="InterPro" id="IPR006963">
    <property type="entry name" value="Mopterin_OxRdtase_4Fe-4S_dom"/>
</dbReference>
<organism evidence="13 14">
    <name type="scientific">Polaromonas aquatica</name>
    <dbReference type="NCBI Taxonomy" id="332657"/>
    <lineage>
        <taxon>Bacteria</taxon>
        <taxon>Pseudomonadati</taxon>
        <taxon>Pseudomonadota</taxon>
        <taxon>Betaproteobacteria</taxon>
        <taxon>Burkholderiales</taxon>
        <taxon>Comamonadaceae</taxon>
        <taxon>Polaromonas</taxon>
    </lineage>
</organism>
<keyword evidence="9" id="KW-0411">Iron-sulfur</keyword>
<dbReference type="CDD" id="cd02791">
    <property type="entry name" value="MopB_CT_Nitrate-R-NapA-like"/>
    <property type="match status" value="1"/>
</dbReference>
<dbReference type="InterPro" id="IPR027467">
    <property type="entry name" value="MopterinOxRdtase_cofactor_BS"/>
</dbReference>
<evidence type="ECO:0000256" key="10">
    <source>
        <dbReference type="ARBA" id="ARBA00023063"/>
    </source>
</evidence>
<evidence type="ECO:0000256" key="11">
    <source>
        <dbReference type="SAM" id="MobiDB-lite"/>
    </source>
</evidence>
<dbReference type="EMBL" id="JBHSRS010000084">
    <property type="protein sequence ID" value="MFC6284119.1"/>
    <property type="molecule type" value="Genomic_DNA"/>
</dbReference>
<keyword evidence="4" id="KW-0004">4Fe-4S</keyword>
<evidence type="ECO:0000256" key="3">
    <source>
        <dbReference type="ARBA" id="ARBA00008747"/>
    </source>
</evidence>
<dbReference type="PROSITE" id="PS51669">
    <property type="entry name" value="4FE4S_MOW_BIS_MGD"/>
    <property type="match status" value="1"/>
</dbReference>
<dbReference type="SMART" id="SM00926">
    <property type="entry name" value="Molybdop_Fe4S4"/>
    <property type="match status" value="1"/>
</dbReference>
<dbReference type="PROSITE" id="PS00551">
    <property type="entry name" value="MOLYBDOPTERIN_PROK_1"/>
    <property type="match status" value="1"/>
</dbReference>
<evidence type="ECO:0000256" key="9">
    <source>
        <dbReference type="ARBA" id="ARBA00023014"/>
    </source>
</evidence>
<dbReference type="PANTHER" id="PTHR43105">
    <property type="entry name" value="RESPIRATORY NITRATE REDUCTASE"/>
    <property type="match status" value="1"/>
</dbReference>
<dbReference type="CDD" id="cd02754">
    <property type="entry name" value="MopB_Nitrate-R-NapA-like"/>
    <property type="match status" value="1"/>
</dbReference>
<dbReference type="Gene3D" id="3.40.50.740">
    <property type="match status" value="1"/>
</dbReference>
<dbReference type="Pfam" id="PF00384">
    <property type="entry name" value="Molybdopterin"/>
    <property type="match status" value="1"/>
</dbReference>
<keyword evidence="7" id="KW-0560">Oxidoreductase</keyword>
<dbReference type="Pfam" id="PF04879">
    <property type="entry name" value="Molybdop_Fe4S4"/>
    <property type="match status" value="1"/>
</dbReference>
<evidence type="ECO:0000256" key="8">
    <source>
        <dbReference type="ARBA" id="ARBA00023004"/>
    </source>
</evidence>
<dbReference type="Gene3D" id="2.20.25.90">
    <property type="entry name" value="ADC-like domains"/>
    <property type="match status" value="1"/>
</dbReference>
<keyword evidence="5" id="KW-0500">Molybdenum</keyword>
<dbReference type="SUPFAM" id="SSF53706">
    <property type="entry name" value="Formate dehydrogenase/DMSO reductase, domains 1-3"/>
    <property type="match status" value="1"/>
</dbReference>
<dbReference type="Gene3D" id="2.40.40.20">
    <property type="match status" value="1"/>
</dbReference>
<protein>
    <submittedName>
        <fullName evidence="13">Molybdopterin-dependent oxidoreductase</fullName>
    </submittedName>
</protein>
<comment type="similarity">
    <text evidence="3">Belongs to the prokaryotic molybdopterin-containing oxidoreductase family. NasA/NapA/NarB subfamily.</text>
</comment>
<reference evidence="14" key="1">
    <citation type="journal article" date="2019" name="Int. J. Syst. Evol. Microbiol.">
        <title>The Global Catalogue of Microorganisms (GCM) 10K type strain sequencing project: providing services to taxonomists for standard genome sequencing and annotation.</title>
        <authorList>
            <consortium name="The Broad Institute Genomics Platform"/>
            <consortium name="The Broad Institute Genome Sequencing Center for Infectious Disease"/>
            <person name="Wu L."/>
            <person name="Ma J."/>
        </authorList>
    </citation>
    <scope>NUCLEOTIDE SEQUENCE [LARGE SCALE GENOMIC DNA]</scope>
    <source>
        <strain evidence="14">CCUG 39402</strain>
    </source>
</reference>
<evidence type="ECO:0000256" key="2">
    <source>
        <dbReference type="ARBA" id="ARBA00001966"/>
    </source>
</evidence>
<keyword evidence="14" id="KW-1185">Reference proteome</keyword>
<gene>
    <name evidence="13" type="ORF">ACFQND_23075</name>
</gene>